<proteinExistence type="predicted"/>
<dbReference type="AlphaFoldDB" id="A0A8J4ESY6"/>
<dbReference type="EMBL" id="BNCO01000004">
    <property type="protein sequence ID" value="GIL46592.1"/>
    <property type="molecule type" value="Genomic_DNA"/>
</dbReference>
<keyword evidence="2" id="KW-1185">Reference proteome</keyword>
<gene>
    <name evidence="1" type="ORF">Vafri_3550</name>
</gene>
<sequence>MIHSSVCLSRNTRLFFKRAPGSHRALRAICSLKYDSSTPMHVEAPDRRAVLLGTLAICGVAVIPSSEAGVLDGTVEWWKARKRANSAKLIAPIKVAQQRLEAASAMLADGSGSMLEVLQLVRSSSLNCYLFEALPSDTLETRASLFTQSSNFSDPCTFRIIIKNVVDFAPVDDKERGAQLLNSLILSYQKLDSELEAVALESGGATDPATAGKAAQQLAATLQLAYDVEGFVKELLLVA</sequence>
<protein>
    <submittedName>
        <fullName evidence="1">Uncharacterized protein</fullName>
    </submittedName>
</protein>
<dbReference type="Proteomes" id="UP000747399">
    <property type="component" value="Unassembled WGS sequence"/>
</dbReference>
<comment type="caution">
    <text evidence="1">The sequence shown here is derived from an EMBL/GenBank/DDBJ whole genome shotgun (WGS) entry which is preliminary data.</text>
</comment>
<organism evidence="1 2">
    <name type="scientific">Volvox africanus</name>
    <dbReference type="NCBI Taxonomy" id="51714"/>
    <lineage>
        <taxon>Eukaryota</taxon>
        <taxon>Viridiplantae</taxon>
        <taxon>Chlorophyta</taxon>
        <taxon>core chlorophytes</taxon>
        <taxon>Chlorophyceae</taxon>
        <taxon>CS clade</taxon>
        <taxon>Chlamydomonadales</taxon>
        <taxon>Volvocaceae</taxon>
        <taxon>Volvox</taxon>
    </lineage>
</organism>
<evidence type="ECO:0000313" key="2">
    <source>
        <dbReference type="Proteomes" id="UP000747399"/>
    </source>
</evidence>
<evidence type="ECO:0000313" key="1">
    <source>
        <dbReference type="EMBL" id="GIL46592.1"/>
    </source>
</evidence>
<accession>A0A8J4ESY6</accession>
<reference evidence="1" key="1">
    <citation type="journal article" date="2021" name="Proc. Natl. Acad. Sci. U.S.A.">
        <title>Three genomes in the algal genus Volvox reveal the fate of a haploid sex-determining region after a transition to homothallism.</title>
        <authorList>
            <person name="Yamamoto K."/>
            <person name="Hamaji T."/>
            <person name="Kawai-Toyooka H."/>
            <person name="Matsuzaki R."/>
            <person name="Takahashi F."/>
            <person name="Nishimura Y."/>
            <person name="Kawachi M."/>
            <person name="Noguchi H."/>
            <person name="Minakuchi Y."/>
            <person name="Umen J.G."/>
            <person name="Toyoda A."/>
            <person name="Nozaki H."/>
        </authorList>
    </citation>
    <scope>NUCLEOTIDE SEQUENCE</scope>
    <source>
        <strain evidence="1">NIES-3780</strain>
    </source>
</reference>
<name>A0A8J4ESY6_9CHLO</name>